<dbReference type="PANTHER" id="PTHR12151">
    <property type="entry name" value="ELECTRON TRANSPORT PROTIN SCO1/SENC FAMILY MEMBER"/>
    <property type="match status" value="1"/>
</dbReference>
<evidence type="ECO:0000313" key="4">
    <source>
        <dbReference type="EMBL" id="MFC3608094.1"/>
    </source>
</evidence>
<dbReference type="InterPro" id="IPR036249">
    <property type="entry name" value="Thioredoxin-like_sf"/>
</dbReference>
<evidence type="ECO:0000313" key="5">
    <source>
        <dbReference type="Proteomes" id="UP001595630"/>
    </source>
</evidence>
<dbReference type="EMBL" id="JBHRXZ010000022">
    <property type="protein sequence ID" value="MFC3608094.1"/>
    <property type="molecule type" value="Genomic_DNA"/>
</dbReference>
<accession>A0ABV7T5Z5</accession>
<evidence type="ECO:0000256" key="1">
    <source>
        <dbReference type="ARBA" id="ARBA00010996"/>
    </source>
</evidence>
<dbReference type="RefSeq" id="WP_386364330.1">
    <property type="nucleotide sequence ID" value="NZ_JBHRXZ010000022.1"/>
</dbReference>
<evidence type="ECO:0000259" key="3">
    <source>
        <dbReference type="PROSITE" id="PS51352"/>
    </source>
</evidence>
<dbReference type="InterPro" id="IPR003782">
    <property type="entry name" value="SCO1/SenC"/>
</dbReference>
<dbReference type="CDD" id="cd02968">
    <property type="entry name" value="SCO"/>
    <property type="match status" value="1"/>
</dbReference>
<dbReference type="Proteomes" id="UP001595630">
    <property type="component" value="Unassembled WGS sequence"/>
</dbReference>
<protein>
    <submittedName>
        <fullName evidence="4">SCO family protein</fullName>
    </submittedName>
</protein>
<dbReference type="PANTHER" id="PTHR12151:SF25">
    <property type="entry name" value="LINALOOL DEHYDRATASE_ISOMERASE DOMAIN-CONTAINING PROTEIN"/>
    <property type="match status" value="1"/>
</dbReference>
<keyword evidence="5" id="KW-1185">Reference proteome</keyword>
<gene>
    <name evidence="4" type="ORF">ACFOMF_09925</name>
</gene>
<comment type="similarity">
    <text evidence="1">Belongs to the SCO1/2 family.</text>
</comment>
<dbReference type="InterPro" id="IPR013766">
    <property type="entry name" value="Thioredoxin_domain"/>
</dbReference>
<evidence type="ECO:0000256" key="2">
    <source>
        <dbReference type="ARBA" id="ARBA00023008"/>
    </source>
</evidence>
<dbReference type="Pfam" id="PF02630">
    <property type="entry name" value="SCO1-SenC"/>
    <property type="match status" value="1"/>
</dbReference>
<dbReference type="SUPFAM" id="SSF52833">
    <property type="entry name" value="Thioredoxin-like"/>
    <property type="match status" value="1"/>
</dbReference>
<dbReference type="PROSITE" id="PS51352">
    <property type="entry name" value="THIOREDOXIN_2"/>
    <property type="match status" value="1"/>
</dbReference>
<reference evidence="5" key="1">
    <citation type="journal article" date="2019" name="Int. J. Syst. Evol. Microbiol.">
        <title>The Global Catalogue of Microorganisms (GCM) 10K type strain sequencing project: providing services to taxonomists for standard genome sequencing and annotation.</title>
        <authorList>
            <consortium name="The Broad Institute Genomics Platform"/>
            <consortium name="The Broad Institute Genome Sequencing Center for Infectious Disease"/>
            <person name="Wu L."/>
            <person name="Ma J."/>
        </authorList>
    </citation>
    <scope>NUCLEOTIDE SEQUENCE [LARGE SCALE GENOMIC DNA]</scope>
    <source>
        <strain evidence="5">KCTC 42447</strain>
    </source>
</reference>
<name>A0ABV7T5Z5_9GAMM</name>
<feature type="domain" description="Thioredoxin" evidence="3">
    <location>
        <begin position="45"/>
        <end position="211"/>
    </location>
</feature>
<dbReference type="Gene3D" id="3.40.30.10">
    <property type="entry name" value="Glutaredoxin"/>
    <property type="match status" value="1"/>
</dbReference>
<proteinExistence type="inferred from homology"/>
<sequence>MKTAQKGLLLLIPLILAVIAAQLYRGLDDAPQDEAVLSEAGVIMLPQPRETPDLELIDQNGEPLRLHQLAGRWSLVSFGYTFCPDICPTTLAELRNLQARLPEATLERLRTVLVTVDPHRDTPEQLRTYLGFFDAEFLGLTGDLEHIQALSNVLGIPFIPGDTSRENYTVDHSGNLAIIGPDARLHGFVRYPLDVPKLAEVLPRLVERDPALR</sequence>
<organism evidence="4 5">
    <name type="scientific">Stutzerimonas tarimensis</name>
    <dbReference type="NCBI Taxonomy" id="1507735"/>
    <lineage>
        <taxon>Bacteria</taxon>
        <taxon>Pseudomonadati</taxon>
        <taxon>Pseudomonadota</taxon>
        <taxon>Gammaproteobacteria</taxon>
        <taxon>Pseudomonadales</taxon>
        <taxon>Pseudomonadaceae</taxon>
        <taxon>Stutzerimonas</taxon>
    </lineage>
</organism>
<keyword evidence="2" id="KW-0186">Copper</keyword>
<comment type="caution">
    <text evidence="4">The sequence shown here is derived from an EMBL/GenBank/DDBJ whole genome shotgun (WGS) entry which is preliminary data.</text>
</comment>